<dbReference type="InParanoid" id="A0A163JME1"/>
<dbReference type="EMBL" id="LT553181">
    <property type="protein sequence ID" value="SAM00374.1"/>
    <property type="molecule type" value="Genomic_DNA"/>
</dbReference>
<dbReference type="AlphaFoldDB" id="A0A163JME1"/>
<keyword evidence="2" id="KW-1185">Reference proteome</keyword>
<dbReference type="OMA" id="LFANQIM"/>
<dbReference type="OrthoDB" id="2290557at2759"/>
<protein>
    <submittedName>
        <fullName evidence="1">Uncharacterized protein</fullName>
    </submittedName>
</protein>
<evidence type="ECO:0000313" key="1">
    <source>
        <dbReference type="EMBL" id="SAM00374.1"/>
    </source>
</evidence>
<dbReference type="Proteomes" id="UP000078561">
    <property type="component" value="Unassembled WGS sequence"/>
</dbReference>
<reference evidence="1" key="1">
    <citation type="submission" date="2016-04" db="EMBL/GenBank/DDBJ databases">
        <authorList>
            <person name="Evans L.H."/>
            <person name="Alamgir A."/>
            <person name="Owens N."/>
            <person name="Weber N.D."/>
            <person name="Virtaneva K."/>
            <person name="Barbian K."/>
            <person name="Babar A."/>
            <person name="Rosenke K."/>
        </authorList>
    </citation>
    <scope>NUCLEOTIDE SEQUENCE [LARGE SCALE GENOMIC DNA]</scope>
    <source>
        <strain evidence="1">CBS 101.48</strain>
    </source>
</reference>
<evidence type="ECO:0000313" key="2">
    <source>
        <dbReference type="Proteomes" id="UP000078561"/>
    </source>
</evidence>
<accession>A0A163JME1</accession>
<sequence length="210" mass="24899">MFSNLLDQFRNNNDQQQDISPWLTAAATYLGTELLQHHGNNDNTEEGENGDHRSHFWRNAALSGALAYGLNKYQEHQQQQQQQQQQPAENYYYPSSSSSYYQYPSYYPQQAYYPQQPYYPGLTPHSYQAMGMNGMAVNPYLQQQQMGYPYSSFMLPYQQQTPYAYYYGGGLQMPPFYQPYPHHHHYSSFTPYHRPHPMIPYQRSLPYRYM</sequence>
<organism evidence="1">
    <name type="scientific">Absidia glauca</name>
    <name type="common">Pin mould</name>
    <dbReference type="NCBI Taxonomy" id="4829"/>
    <lineage>
        <taxon>Eukaryota</taxon>
        <taxon>Fungi</taxon>
        <taxon>Fungi incertae sedis</taxon>
        <taxon>Mucoromycota</taxon>
        <taxon>Mucoromycotina</taxon>
        <taxon>Mucoromycetes</taxon>
        <taxon>Mucorales</taxon>
        <taxon>Cunninghamellaceae</taxon>
        <taxon>Absidia</taxon>
    </lineage>
</organism>
<gene>
    <name evidence="1" type="primary">ABSGL_06055.1 scaffold 7611</name>
</gene>
<name>A0A163JME1_ABSGL</name>
<proteinExistence type="predicted"/>